<evidence type="ECO:0008006" key="3">
    <source>
        <dbReference type="Google" id="ProtNLM"/>
    </source>
</evidence>
<organism evidence="1 2">
    <name type="scientific">Anaerosolibacter carboniphilus</name>
    <dbReference type="NCBI Taxonomy" id="1417629"/>
    <lineage>
        <taxon>Bacteria</taxon>
        <taxon>Bacillati</taxon>
        <taxon>Bacillota</taxon>
        <taxon>Clostridia</taxon>
        <taxon>Peptostreptococcales</taxon>
        <taxon>Thermotaleaceae</taxon>
        <taxon>Anaerosolibacter</taxon>
    </lineage>
</organism>
<dbReference type="SUPFAM" id="SSF140500">
    <property type="entry name" value="BAS1536-like"/>
    <property type="match status" value="1"/>
</dbReference>
<dbReference type="InterPro" id="IPR018540">
    <property type="entry name" value="Spo0E-like"/>
</dbReference>
<sequence length="55" mass="6540">MDRIAELRYQIELLREKLLSLLSHHEDLHAPELIVLSNELHDVLNEYYRLLGISN</sequence>
<dbReference type="InterPro" id="IPR036638">
    <property type="entry name" value="HLH_DNA-bd_sf"/>
</dbReference>
<evidence type="ECO:0000313" key="2">
    <source>
        <dbReference type="Proteomes" id="UP000579281"/>
    </source>
</evidence>
<keyword evidence="2" id="KW-1185">Reference proteome</keyword>
<dbReference type="GO" id="GO:0046983">
    <property type="term" value="F:protein dimerization activity"/>
    <property type="evidence" value="ECO:0007669"/>
    <property type="project" value="InterPro"/>
</dbReference>
<dbReference type="AlphaFoldDB" id="A0A841L0I6"/>
<dbReference type="GO" id="GO:0043937">
    <property type="term" value="P:regulation of sporulation"/>
    <property type="evidence" value="ECO:0007669"/>
    <property type="project" value="InterPro"/>
</dbReference>
<comment type="caution">
    <text evidence="1">The sequence shown here is derived from an EMBL/GenBank/DDBJ whole genome shotgun (WGS) entry which is preliminary data.</text>
</comment>
<dbReference type="Gene3D" id="4.10.280.10">
    <property type="entry name" value="Helix-loop-helix DNA-binding domain"/>
    <property type="match status" value="1"/>
</dbReference>
<evidence type="ECO:0000313" key="1">
    <source>
        <dbReference type="EMBL" id="MBB6218088.1"/>
    </source>
</evidence>
<accession>A0A841L0I6</accession>
<gene>
    <name evidence="1" type="ORF">HNQ80_004227</name>
</gene>
<dbReference type="RefSeq" id="WP_184312584.1">
    <property type="nucleotide sequence ID" value="NZ_JACHEN010000032.1"/>
</dbReference>
<protein>
    <recommendedName>
        <fullName evidence="3">Spo0E like sporulation regulatory protein</fullName>
    </recommendedName>
</protein>
<proteinExistence type="predicted"/>
<dbReference type="Proteomes" id="UP000579281">
    <property type="component" value="Unassembled WGS sequence"/>
</dbReference>
<dbReference type="EMBL" id="JACHEN010000032">
    <property type="protein sequence ID" value="MBB6218088.1"/>
    <property type="molecule type" value="Genomic_DNA"/>
</dbReference>
<dbReference type="Pfam" id="PF09388">
    <property type="entry name" value="SpoOE-like"/>
    <property type="match status" value="1"/>
</dbReference>
<dbReference type="InterPro" id="IPR037208">
    <property type="entry name" value="Spo0E-like_sf"/>
</dbReference>
<name>A0A841L0I6_9FIRM</name>
<reference evidence="1 2" key="1">
    <citation type="submission" date="2020-08" db="EMBL/GenBank/DDBJ databases">
        <title>Genomic Encyclopedia of Type Strains, Phase IV (KMG-IV): sequencing the most valuable type-strain genomes for metagenomic binning, comparative biology and taxonomic classification.</title>
        <authorList>
            <person name="Goeker M."/>
        </authorList>
    </citation>
    <scope>NUCLEOTIDE SEQUENCE [LARGE SCALE GENOMIC DNA]</scope>
    <source>
        <strain evidence="1 2">DSM 103526</strain>
    </source>
</reference>